<dbReference type="Proteomes" id="UP000556329">
    <property type="component" value="Unassembled WGS sequence"/>
</dbReference>
<keyword evidence="2" id="KW-1185">Reference proteome</keyword>
<sequence>MQMEWVRRGHGLGLMPMRLLRQHLPNGVMLVETSDLDLSMHVVVMRLPHIHRLTKLADAIAKSVGAVIDRGD</sequence>
<evidence type="ECO:0000313" key="2">
    <source>
        <dbReference type="Proteomes" id="UP000556329"/>
    </source>
</evidence>
<dbReference type="RefSeq" id="WP_184872374.1">
    <property type="nucleotide sequence ID" value="NZ_JACHEF010000002.1"/>
</dbReference>
<accession>A0A841PLF1</accession>
<dbReference type="AlphaFoldDB" id="A0A841PLF1"/>
<protein>
    <submittedName>
        <fullName evidence="1">DNA-binding transcriptional LysR family regulator</fullName>
    </submittedName>
</protein>
<organism evidence="1 2">
    <name type="scientific">Mesorhizobium sangaii</name>
    <dbReference type="NCBI Taxonomy" id="505389"/>
    <lineage>
        <taxon>Bacteria</taxon>
        <taxon>Pseudomonadati</taxon>
        <taxon>Pseudomonadota</taxon>
        <taxon>Alphaproteobacteria</taxon>
        <taxon>Hyphomicrobiales</taxon>
        <taxon>Phyllobacteriaceae</taxon>
        <taxon>Mesorhizobium</taxon>
    </lineage>
</organism>
<name>A0A841PLF1_9HYPH</name>
<dbReference type="GO" id="GO:0003677">
    <property type="term" value="F:DNA binding"/>
    <property type="evidence" value="ECO:0007669"/>
    <property type="project" value="UniProtKB-KW"/>
</dbReference>
<evidence type="ECO:0000313" key="1">
    <source>
        <dbReference type="EMBL" id="MBB6409295.1"/>
    </source>
</evidence>
<comment type="caution">
    <text evidence="1">The sequence shown here is derived from an EMBL/GenBank/DDBJ whole genome shotgun (WGS) entry which is preliminary data.</text>
</comment>
<proteinExistence type="predicted"/>
<keyword evidence="1" id="KW-0238">DNA-binding</keyword>
<reference evidence="1 2" key="1">
    <citation type="submission" date="2020-08" db="EMBL/GenBank/DDBJ databases">
        <title>Genomic Encyclopedia of Type Strains, Phase IV (KMG-IV): sequencing the most valuable type-strain genomes for metagenomic binning, comparative biology and taxonomic classification.</title>
        <authorList>
            <person name="Goeker M."/>
        </authorList>
    </citation>
    <scope>NUCLEOTIDE SEQUENCE [LARGE SCALE GENOMIC DNA]</scope>
    <source>
        <strain evidence="1 2">DSM 100039</strain>
    </source>
</reference>
<gene>
    <name evidence="1" type="ORF">HNQ71_001960</name>
</gene>
<dbReference type="EMBL" id="JACHEF010000002">
    <property type="protein sequence ID" value="MBB6409295.1"/>
    <property type="molecule type" value="Genomic_DNA"/>
</dbReference>